<dbReference type="Proteomes" id="UP000820669">
    <property type="component" value="Unassembled WGS sequence"/>
</dbReference>
<sequence>MFFIGPWADEATDAHERHVAGGFPDGTYSDIWTDVTDRPAGTFLAYAPACECGRRGADQAATGDGHLRCRRAWVHDHFQTLDPVRRPAALGRRPELERDFLS</sequence>
<name>A0ABX1S7R2_9PSEU</name>
<proteinExistence type="predicted"/>
<dbReference type="RefSeq" id="WP_169379563.1">
    <property type="nucleotide sequence ID" value="NZ_JAAXLA010000003.1"/>
</dbReference>
<dbReference type="EMBL" id="JAAXLA010000003">
    <property type="protein sequence ID" value="NMH96193.1"/>
    <property type="molecule type" value="Genomic_DNA"/>
</dbReference>
<organism evidence="1 2">
    <name type="scientific">Pseudonocardia acidicola</name>
    <dbReference type="NCBI Taxonomy" id="2724939"/>
    <lineage>
        <taxon>Bacteria</taxon>
        <taxon>Bacillati</taxon>
        <taxon>Actinomycetota</taxon>
        <taxon>Actinomycetes</taxon>
        <taxon>Pseudonocardiales</taxon>
        <taxon>Pseudonocardiaceae</taxon>
        <taxon>Pseudonocardia</taxon>
    </lineage>
</organism>
<protein>
    <submittedName>
        <fullName evidence="1">Uncharacterized protein</fullName>
    </submittedName>
</protein>
<evidence type="ECO:0000313" key="1">
    <source>
        <dbReference type="EMBL" id="NMH96193.1"/>
    </source>
</evidence>
<gene>
    <name evidence="1" type="ORF">HF526_02475</name>
</gene>
<comment type="caution">
    <text evidence="1">The sequence shown here is derived from an EMBL/GenBank/DDBJ whole genome shotgun (WGS) entry which is preliminary data.</text>
</comment>
<reference evidence="1 2" key="1">
    <citation type="submission" date="2020-04" db="EMBL/GenBank/DDBJ databases">
        <authorList>
            <person name="Klaysubun C."/>
            <person name="Duangmal K."/>
            <person name="Lipun K."/>
        </authorList>
    </citation>
    <scope>NUCLEOTIDE SEQUENCE [LARGE SCALE GENOMIC DNA]</scope>
    <source>
        <strain evidence="1 2">K10HN5</strain>
    </source>
</reference>
<accession>A0ABX1S7R2</accession>
<evidence type="ECO:0000313" key="2">
    <source>
        <dbReference type="Proteomes" id="UP000820669"/>
    </source>
</evidence>
<keyword evidence="2" id="KW-1185">Reference proteome</keyword>